<accession>A0A9Q1MVE5</accession>
<evidence type="ECO:0000313" key="2">
    <source>
        <dbReference type="Proteomes" id="UP001152561"/>
    </source>
</evidence>
<proteinExistence type="predicted"/>
<comment type="caution">
    <text evidence="1">The sequence shown here is derived from an EMBL/GenBank/DDBJ whole genome shotgun (WGS) entry which is preliminary data.</text>
</comment>
<protein>
    <submittedName>
        <fullName evidence="1">Uncharacterized protein</fullName>
    </submittedName>
</protein>
<organism evidence="1 2">
    <name type="scientific">Anisodus acutangulus</name>
    <dbReference type="NCBI Taxonomy" id="402998"/>
    <lineage>
        <taxon>Eukaryota</taxon>
        <taxon>Viridiplantae</taxon>
        <taxon>Streptophyta</taxon>
        <taxon>Embryophyta</taxon>
        <taxon>Tracheophyta</taxon>
        <taxon>Spermatophyta</taxon>
        <taxon>Magnoliopsida</taxon>
        <taxon>eudicotyledons</taxon>
        <taxon>Gunneridae</taxon>
        <taxon>Pentapetalae</taxon>
        <taxon>asterids</taxon>
        <taxon>lamiids</taxon>
        <taxon>Solanales</taxon>
        <taxon>Solanaceae</taxon>
        <taxon>Solanoideae</taxon>
        <taxon>Hyoscyameae</taxon>
        <taxon>Anisodus</taxon>
    </lineage>
</organism>
<dbReference type="PANTHER" id="PTHR35461:SF3">
    <property type="entry name" value="OVATE DOMAIN-CONTAINING PROTEIN"/>
    <property type="match status" value="1"/>
</dbReference>
<gene>
    <name evidence="1" type="ORF">K7X08_032583</name>
</gene>
<sequence length="226" mass="26520">MFLKTSISTTKKLFQKTLDSVKYLFSGGYQKIPKIPAPCSPLFPCAGGADDTNVSQRYRELDKFYIGFSTHCDKHKKKIMAKEDQKIVRLSPRKGSYHVLEKQGEDYQVLGSNDDLKRKEIMYEGKKKYQHFSSSRDSHLREERSYLVAQKLKELKMLDKTTYNEEHALDIEEVVYYYSRLTCPAYLQIVDNFFMEMYSELFNQQASSFGYINHPNMGLPRVNLYY</sequence>
<dbReference type="EMBL" id="JAJAGQ010000003">
    <property type="protein sequence ID" value="KAJ8568886.1"/>
    <property type="molecule type" value="Genomic_DNA"/>
</dbReference>
<reference evidence="2" key="1">
    <citation type="journal article" date="2023" name="Proc. Natl. Acad. Sci. U.S.A.">
        <title>Genomic and structural basis for evolution of tropane alkaloid biosynthesis.</title>
        <authorList>
            <person name="Wanga Y.-J."/>
            <person name="Taina T."/>
            <person name="Yua J.-Y."/>
            <person name="Lia J."/>
            <person name="Xua B."/>
            <person name="Chenc J."/>
            <person name="D'Auriad J.C."/>
            <person name="Huanga J.-P."/>
            <person name="Huanga S.-X."/>
        </authorList>
    </citation>
    <scope>NUCLEOTIDE SEQUENCE [LARGE SCALE GENOMIC DNA]</scope>
    <source>
        <strain evidence="2">cv. KIB-2019</strain>
    </source>
</reference>
<keyword evidence="2" id="KW-1185">Reference proteome</keyword>
<dbReference type="PANTHER" id="PTHR35461">
    <property type="entry name" value="BNAANNG14610D PROTEIN"/>
    <property type="match status" value="1"/>
</dbReference>
<evidence type="ECO:0000313" key="1">
    <source>
        <dbReference type="EMBL" id="KAJ8568886.1"/>
    </source>
</evidence>
<dbReference type="Proteomes" id="UP001152561">
    <property type="component" value="Unassembled WGS sequence"/>
</dbReference>
<name>A0A9Q1MVE5_9SOLA</name>
<dbReference type="OrthoDB" id="1928787at2759"/>
<dbReference type="AlphaFoldDB" id="A0A9Q1MVE5"/>